<dbReference type="RefSeq" id="WP_088559780.1">
    <property type="nucleotide sequence ID" value="NZ_FYEH01000001.1"/>
</dbReference>
<sequence>MTGTDKAQGGRKGLALLLCAALFLTGCASTGVSDSPTDTSASDPTLTPAERALREQSNSYTAVVAGGAGVGAAIGCGVGAGVSLLGAFLGSGRNGNPLGNAAILCAAGAVAGGILGGIDGYNTAKERGDQQGQLAAIQKTTDQLKADNAKLEDSIRTARTVIDQTRDRLSKAQAQYKRNEITAAQLARENSRAQANVAALDTLIQGAQQQRDQAVAAAKTMQSSGPQATAALDTEIANNAAKLTELQKQRDLLAQDIAVGRIG</sequence>
<evidence type="ECO:0000313" key="4">
    <source>
        <dbReference type="Proteomes" id="UP000197065"/>
    </source>
</evidence>
<feature type="signal peptide" evidence="2">
    <location>
        <begin position="1"/>
        <end position="28"/>
    </location>
</feature>
<dbReference type="AlphaFoldDB" id="A0A212Q8Q6"/>
<dbReference type="Proteomes" id="UP000197065">
    <property type="component" value="Unassembled WGS sequence"/>
</dbReference>
<protein>
    <recommendedName>
        <fullName evidence="5">Glycine zipper</fullName>
    </recommendedName>
</protein>
<organism evidence="3 4">
    <name type="scientific">Arboricoccus pini</name>
    <dbReference type="NCBI Taxonomy" id="1963835"/>
    <lineage>
        <taxon>Bacteria</taxon>
        <taxon>Pseudomonadati</taxon>
        <taxon>Pseudomonadota</taxon>
        <taxon>Alphaproteobacteria</taxon>
        <taxon>Geminicoccales</taxon>
        <taxon>Geminicoccaceae</taxon>
        <taxon>Arboricoccus</taxon>
    </lineage>
</organism>
<dbReference type="EMBL" id="FYEH01000001">
    <property type="protein sequence ID" value="SNB55679.1"/>
    <property type="molecule type" value="Genomic_DNA"/>
</dbReference>
<evidence type="ECO:0008006" key="5">
    <source>
        <dbReference type="Google" id="ProtNLM"/>
    </source>
</evidence>
<accession>A0A212Q8Q6</accession>
<evidence type="ECO:0000256" key="2">
    <source>
        <dbReference type="SAM" id="SignalP"/>
    </source>
</evidence>
<reference evidence="3 4" key="1">
    <citation type="submission" date="2017-06" db="EMBL/GenBank/DDBJ databases">
        <authorList>
            <person name="Kim H.J."/>
            <person name="Triplett B.A."/>
        </authorList>
    </citation>
    <scope>NUCLEOTIDE SEQUENCE [LARGE SCALE GENOMIC DNA]</scope>
    <source>
        <strain evidence="3 4">B29T1</strain>
    </source>
</reference>
<evidence type="ECO:0000313" key="3">
    <source>
        <dbReference type="EMBL" id="SNB55679.1"/>
    </source>
</evidence>
<name>A0A212Q8Q6_9PROT</name>
<evidence type="ECO:0000256" key="1">
    <source>
        <dbReference type="SAM" id="Coils"/>
    </source>
</evidence>
<gene>
    <name evidence="3" type="ORF">SAMN07250955_101496</name>
</gene>
<keyword evidence="4" id="KW-1185">Reference proteome</keyword>
<dbReference type="Gene3D" id="1.10.287.1490">
    <property type="match status" value="1"/>
</dbReference>
<dbReference type="PROSITE" id="PS51257">
    <property type="entry name" value="PROKAR_LIPOPROTEIN"/>
    <property type="match status" value="1"/>
</dbReference>
<feature type="coiled-coil region" evidence="1">
    <location>
        <begin position="134"/>
        <end position="210"/>
    </location>
</feature>
<dbReference type="PANTHER" id="PTHR43941">
    <property type="entry name" value="STRUCTURAL MAINTENANCE OF CHROMOSOMES PROTEIN 2"/>
    <property type="match status" value="1"/>
</dbReference>
<keyword evidence="1" id="KW-0175">Coiled coil</keyword>
<proteinExistence type="predicted"/>
<dbReference type="PANTHER" id="PTHR43941:SF1">
    <property type="entry name" value="STRUCTURAL MAINTENANCE OF CHROMOSOMES PROTEIN 2"/>
    <property type="match status" value="1"/>
</dbReference>
<keyword evidence="2" id="KW-0732">Signal</keyword>
<feature type="chain" id="PRO_5013324428" description="Glycine zipper" evidence="2">
    <location>
        <begin position="29"/>
        <end position="263"/>
    </location>
</feature>